<reference evidence="2 3" key="2">
    <citation type="submission" date="2024-07" db="EMBL/GenBank/DDBJ databases">
        <authorList>
            <person name="Akdeniz Z."/>
        </authorList>
    </citation>
    <scope>NUCLEOTIDE SEQUENCE [LARGE SCALE GENOMIC DNA]</scope>
</reference>
<gene>
    <name evidence="1" type="ORF">HINF_LOCUS18620</name>
    <name evidence="2" type="ORF">HINF_LOCUS74964</name>
</gene>
<evidence type="ECO:0000313" key="1">
    <source>
        <dbReference type="EMBL" id="CAI9930975.1"/>
    </source>
</evidence>
<evidence type="ECO:0000313" key="3">
    <source>
        <dbReference type="Proteomes" id="UP001642409"/>
    </source>
</evidence>
<dbReference type="EMBL" id="CAXDID020000651">
    <property type="protein sequence ID" value="CAL6108433.1"/>
    <property type="molecule type" value="Genomic_DNA"/>
</dbReference>
<reference evidence="1" key="1">
    <citation type="submission" date="2023-06" db="EMBL/GenBank/DDBJ databases">
        <authorList>
            <person name="Kurt Z."/>
        </authorList>
    </citation>
    <scope>NUCLEOTIDE SEQUENCE</scope>
</reference>
<dbReference type="AlphaFoldDB" id="A0AA86P411"/>
<keyword evidence="3" id="KW-1185">Reference proteome</keyword>
<sequence>MRLSYSEGRSQRYWKAVRLLFHRLNTKANKENQRRKNTSSWRAHQFAQLVEYNKERPRALSGYCAQESLVGGQLAAGHAVEWLRLELRYDSWLPAARVWLCTRGFRRIDVQMATDVQRGVFPHIRYCNSKQKTSVERLCEMVSQRNTSPSTQEFDGRAGNAYRRHDSFVLVQWQLHNEESVHS</sequence>
<name>A0AA86P411_9EUKA</name>
<organism evidence="1">
    <name type="scientific">Hexamita inflata</name>
    <dbReference type="NCBI Taxonomy" id="28002"/>
    <lineage>
        <taxon>Eukaryota</taxon>
        <taxon>Metamonada</taxon>
        <taxon>Diplomonadida</taxon>
        <taxon>Hexamitidae</taxon>
        <taxon>Hexamitinae</taxon>
        <taxon>Hexamita</taxon>
    </lineage>
</organism>
<comment type="caution">
    <text evidence="1">The sequence shown here is derived from an EMBL/GenBank/DDBJ whole genome shotgun (WGS) entry which is preliminary data.</text>
</comment>
<proteinExistence type="predicted"/>
<dbReference type="Proteomes" id="UP001642409">
    <property type="component" value="Unassembled WGS sequence"/>
</dbReference>
<accession>A0AA86P411</accession>
<protein>
    <submittedName>
        <fullName evidence="2">Hypothetical_protein</fullName>
    </submittedName>
</protein>
<evidence type="ECO:0000313" key="2">
    <source>
        <dbReference type="EMBL" id="CAL6108433.1"/>
    </source>
</evidence>
<dbReference type="EMBL" id="CATOUU010000468">
    <property type="protein sequence ID" value="CAI9930975.1"/>
    <property type="molecule type" value="Genomic_DNA"/>
</dbReference>